<organism evidence="2 3">
    <name type="scientific">Arachis hypogaea</name>
    <name type="common">Peanut</name>
    <dbReference type="NCBI Taxonomy" id="3818"/>
    <lineage>
        <taxon>Eukaryota</taxon>
        <taxon>Viridiplantae</taxon>
        <taxon>Streptophyta</taxon>
        <taxon>Embryophyta</taxon>
        <taxon>Tracheophyta</taxon>
        <taxon>Spermatophyta</taxon>
        <taxon>Magnoliopsida</taxon>
        <taxon>eudicotyledons</taxon>
        <taxon>Gunneridae</taxon>
        <taxon>Pentapetalae</taxon>
        <taxon>rosids</taxon>
        <taxon>fabids</taxon>
        <taxon>Fabales</taxon>
        <taxon>Fabaceae</taxon>
        <taxon>Papilionoideae</taxon>
        <taxon>50 kb inversion clade</taxon>
        <taxon>dalbergioids sensu lato</taxon>
        <taxon>Dalbergieae</taxon>
        <taxon>Pterocarpus clade</taxon>
        <taxon>Arachis</taxon>
    </lineage>
</organism>
<reference evidence="2 3" key="1">
    <citation type="submission" date="2019-01" db="EMBL/GenBank/DDBJ databases">
        <title>Sequencing of cultivated peanut Arachis hypogaea provides insights into genome evolution and oil improvement.</title>
        <authorList>
            <person name="Chen X."/>
        </authorList>
    </citation>
    <scope>NUCLEOTIDE SEQUENCE [LARGE SCALE GENOMIC DNA]</scope>
    <source>
        <strain evidence="3">cv. Fuhuasheng</strain>
        <tissue evidence="2">Leaves</tissue>
    </source>
</reference>
<dbReference type="GO" id="GO:0016740">
    <property type="term" value="F:transferase activity"/>
    <property type="evidence" value="ECO:0007669"/>
    <property type="project" value="UniProtKB-KW"/>
</dbReference>
<evidence type="ECO:0000313" key="2">
    <source>
        <dbReference type="EMBL" id="RYR28659.1"/>
    </source>
</evidence>
<dbReference type="InterPro" id="IPR023213">
    <property type="entry name" value="CAT-like_dom_sf"/>
</dbReference>
<evidence type="ECO:0008006" key="4">
    <source>
        <dbReference type="Google" id="ProtNLM"/>
    </source>
</evidence>
<dbReference type="Gramene" id="arahy.Tifrunner.gnm2.ann2.Ah11g129000.1">
    <property type="protein sequence ID" value="arahy.Tifrunner.gnm2.ann2.Ah11g129000.1-CDS-1"/>
    <property type="gene ID" value="arahy.Tifrunner.gnm2.ann2.Ah11g129000"/>
</dbReference>
<proteinExistence type="predicted"/>
<evidence type="ECO:0000313" key="3">
    <source>
        <dbReference type="Proteomes" id="UP000289738"/>
    </source>
</evidence>
<dbReference type="Gene3D" id="3.30.559.10">
    <property type="entry name" value="Chloramphenicol acetyltransferase-like domain"/>
    <property type="match status" value="2"/>
</dbReference>
<comment type="caution">
    <text evidence="2">The sequence shown here is derived from an EMBL/GenBank/DDBJ whole genome shotgun (WGS) entry which is preliminary data.</text>
</comment>
<dbReference type="Proteomes" id="UP000289738">
    <property type="component" value="Chromosome B01"/>
</dbReference>
<evidence type="ECO:0000256" key="1">
    <source>
        <dbReference type="ARBA" id="ARBA00022679"/>
    </source>
</evidence>
<dbReference type="SMR" id="A0A445AQD8"/>
<dbReference type="Pfam" id="PF02458">
    <property type="entry name" value="Transferase"/>
    <property type="match status" value="1"/>
</dbReference>
<keyword evidence="1" id="KW-0808">Transferase</keyword>
<dbReference type="STRING" id="3818.A0A445AQD8"/>
<gene>
    <name evidence="2" type="ORF">Ahy_B01g052792</name>
</gene>
<protein>
    <recommendedName>
        <fullName evidence="4">Acetyltransferase</fullName>
    </recommendedName>
</protein>
<dbReference type="AlphaFoldDB" id="A0A445AQD8"/>
<dbReference type="PANTHER" id="PTHR31896">
    <property type="entry name" value="FAMILY REGULATORY PROTEIN, PUTATIVE (AFU_ORTHOLOGUE AFUA_3G14730)-RELATED"/>
    <property type="match status" value="1"/>
</dbReference>
<dbReference type="PANTHER" id="PTHR31896:SF43">
    <property type="entry name" value="PROTEIN ENHANCED PSEUDOMONAS SUSCEPTIBILITY 1"/>
    <property type="match status" value="1"/>
</dbReference>
<sequence>MESIRVISTGLVQAPNQSNESTEQKIHLTPWDLTFLPLETIQKGLLFQKPTKTEHHHTPFQINNLKHSFSTTLAFFPPLTGRFVITHHNEDKAATCHILCNNQGALFVHAVAENTTVNDILQAKYVPSIVHSFFPLYGVHNHQGTSQPLFAAQVTELVDGVFIGCTLNHTLGDGRSFWHFVNSWAEISRSGFNNKPSKLPSLERAFLVNDVELPIRFPFTEKDFEIIPNPEPPLPEKFFHFTKEKLARLKAKANAEAGTEKIKISSLQSLLTHLWISVYRCKRVDPQDELSYFIQVGVRPRLVPQLPESYFGNAAIFDSVRMRARELLEGGIGKCALEMNKMIASYTDEKVKSHFESWLRNPTLFTLGKVANSNSLSTSSSQRFDVYGNDFGWGKPVAVRSGVANKRAGKISVFAGNEEGSIDLEVCLPYDILEALWNDTQFTMDSVSFQGEGSHAELLVENC</sequence>
<accession>A0A445AQD8</accession>
<keyword evidence="3" id="KW-1185">Reference proteome</keyword>
<dbReference type="EMBL" id="SDMP01000011">
    <property type="protein sequence ID" value="RYR28659.1"/>
    <property type="molecule type" value="Genomic_DNA"/>
</dbReference>
<dbReference type="OrthoDB" id="1862401at2759"/>
<name>A0A445AQD8_ARAHY</name>
<dbReference type="InterPro" id="IPR051283">
    <property type="entry name" value="Sec_Metabolite_Acyltrans"/>
</dbReference>